<dbReference type="PROSITE" id="PS00163">
    <property type="entry name" value="FUMARATE_LYASES"/>
    <property type="match status" value="1"/>
</dbReference>
<dbReference type="Pfam" id="PF00206">
    <property type="entry name" value="Lyase_1"/>
    <property type="match status" value="1"/>
</dbReference>
<dbReference type="SUPFAM" id="SSF48557">
    <property type="entry name" value="L-aspartase-like"/>
    <property type="match status" value="1"/>
</dbReference>
<name>A0A8J2BMA9_9BACT</name>
<gene>
    <name evidence="5 9" type="primary">argH</name>
    <name evidence="9" type="ORF">MPNT_10232</name>
</gene>
<dbReference type="Pfam" id="PF14698">
    <property type="entry name" value="ASL_C2"/>
    <property type="match status" value="1"/>
</dbReference>
<organism evidence="9 10">
    <name type="scientific">Candidatus Methylacidithermus pantelleriae</name>
    <dbReference type="NCBI Taxonomy" id="2744239"/>
    <lineage>
        <taxon>Bacteria</taxon>
        <taxon>Pseudomonadati</taxon>
        <taxon>Verrucomicrobiota</taxon>
        <taxon>Methylacidiphilae</taxon>
        <taxon>Methylacidiphilales</taxon>
        <taxon>Methylacidiphilaceae</taxon>
        <taxon>Candidatus Methylacidithermus</taxon>
    </lineage>
</organism>
<evidence type="ECO:0000259" key="7">
    <source>
        <dbReference type="Pfam" id="PF00206"/>
    </source>
</evidence>
<comment type="caution">
    <text evidence="9">The sequence shown here is derived from an EMBL/GenBank/DDBJ whole genome shotgun (WGS) entry which is preliminary data.</text>
</comment>
<feature type="compositionally biased region" description="Basic and acidic residues" evidence="6">
    <location>
        <begin position="456"/>
        <end position="482"/>
    </location>
</feature>
<dbReference type="GO" id="GO:0004056">
    <property type="term" value="F:argininosuccinate lyase activity"/>
    <property type="evidence" value="ECO:0007669"/>
    <property type="project" value="UniProtKB-UniRule"/>
</dbReference>
<evidence type="ECO:0000256" key="6">
    <source>
        <dbReference type="SAM" id="MobiDB-lite"/>
    </source>
</evidence>
<feature type="region of interest" description="Disordered" evidence="6">
    <location>
        <begin position="448"/>
        <end position="482"/>
    </location>
</feature>
<dbReference type="HAMAP" id="MF_00006">
    <property type="entry name" value="Arg_succ_lyase"/>
    <property type="match status" value="1"/>
</dbReference>
<feature type="domain" description="Argininosuccinate lyase C-terminal" evidence="8">
    <location>
        <begin position="377"/>
        <end position="443"/>
    </location>
</feature>
<dbReference type="InterPro" id="IPR009049">
    <property type="entry name" value="Argininosuccinate_lyase"/>
</dbReference>
<dbReference type="InterPro" id="IPR020557">
    <property type="entry name" value="Fumarate_lyase_CS"/>
</dbReference>
<keyword evidence="4 5" id="KW-0055">Arginine biosynthesis</keyword>
<dbReference type="Gene3D" id="1.20.200.10">
    <property type="entry name" value="Fumarase/aspartase (Central domain)"/>
    <property type="match status" value="1"/>
</dbReference>
<sequence length="482" mass="53940">MGEDSEKLASSGGPKPLWGGRFTEKPHPLFLQFTQSVSYDRRLYRQEITVWRAYAQMLESVGLLTGEERAEIFQGLDEIEREIEQGSFPWSLEREDLHMNLEAELTRKTKAASKLHAGRSRNDLVATTTRLWVKETIGSVLSRIRGLQKSLVGLGMRYKDLLLPGYTHLQRAQPVLLAHHLLAYVEMLERDARRLQDCLMGTDVLPLGSGALAGSTLPLDRKLLARLLGFREIARNSMDAVSDRDYVVEFCSACVLLGVHLSRLAEDLILWSSAEFGFLRLPEGFTSGSSLMPQKRNPDVLELVRGKSGRLLGNLVALVTMLKGLPMTYNRDMQEDKERLFDTADTVLGSLQVLALMLDGAEIDRNQCERAASDPSLLATDLVEWLVVIHGVPFRHAHGMIGKLVALAEQRGISLADLPVEVGKEACPFWGPPMRELLESKKSLFRRQTVGAPHPKSVEAELTRWQKRLGRAERPSQKSDEG</sequence>
<evidence type="ECO:0000256" key="4">
    <source>
        <dbReference type="ARBA" id="ARBA00022571"/>
    </source>
</evidence>
<dbReference type="UniPathway" id="UPA00068">
    <property type="reaction ID" value="UER00114"/>
</dbReference>
<accession>A0A8J2BMA9</accession>
<keyword evidence="5" id="KW-0963">Cytoplasm</keyword>
<dbReference type="Proteomes" id="UP000663859">
    <property type="component" value="Unassembled WGS sequence"/>
</dbReference>
<evidence type="ECO:0000256" key="3">
    <source>
        <dbReference type="ARBA" id="ARBA00012338"/>
    </source>
</evidence>
<keyword evidence="10" id="KW-1185">Reference proteome</keyword>
<dbReference type="AlphaFoldDB" id="A0A8J2BMA9"/>
<evidence type="ECO:0000256" key="1">
    <source>
        <dbReference type="ARBA" id="ARBA00000985"/>
    </source>
</evidence>
<protein>
    <recommendedName>
        <fullName evidence="3 5">Argininosuccinate lyase</fullName>
        <shortName evidence="5">ASAL</shortName>
        <ecNumber evidence="3 5">4.3.2.1</ecNumber>
    </recommendedName>
    <alternativeName>
        <fullName evidence="5">Arginosuccinase</fullName>
    </alternativeName>
</protein>
<dbReference type="InterPro" id="IPR008948">
    <property type="entry name" value="L-Aspartase-like"/>
</dbReference>
<dbReference type="PRINTS" id="PR00145">
    <property type="entry name" value="ARGSUCLYASE"/>
</dbReference>
<feature type="domain" description="Fumarate lyase N-terminal" evidence="7">
    <location>
        <begin position="20"/>
        <end position="313"/>
    </location>
</feature>
<evidence type="ECO:0000313" key="10">
    <source>
        <dbReference type="Proteomes" id="UP000663859"/>
    </source>
</evidence>
<evidence type="ECO:0000259" key="8">
    <source>
        <dbReference type="Pfam" id="PF14698"/>
    </source>
</evidence>
<dbReference type="RefSeq" id="WP_174581698.1">
    <property type="nucleotide sequence ID" value="NZ_CAJNOB010000001.1"/>
</dbReference>
<dbReference type="InterPro" id="IPR029419">
    <property type="entry name" value="Arg_succ_lyase_C"/>
</dbReference>
<dbReference type="Gene3D" id="1.10.40.30">
    <property type="entry name" value="Fumarase/aspartase (C-terminal domain)"/>
    <property type="match status" value="1"/>
</dbReference>
<dbReference type="EC" id="4.3.2.1" evidence="3 5"/>
<dbReference type="GO" id="GO:0042450">
    <property type="term" value="P:L-arginine biosynthetic process via ornithine"/>
    <property type="evidence" value="ECO:0007669"/>
    <property type="project" value="UniProtKB-UniRule"/>
</dbReference>
<proteinExistence type="inferred from homology"/>
<keyword evidence="5 9" id="KW-0456">Lyase</keyword>
<dbReference type="GO" id="GO:0005829">
    <property type="term" value="C:cytosol"/>
    <property type="evidence" value="ECO:0007669"/>
    <property type="project" value="TreeGrafter"/>
</dbReference>
<dbReference type="EMBL" id="CAJNOB010000001">
    <property type="protein sequence ID" value="CAF0689468.1"/>
    <property type="molecule type" value="Genomic_DNA"/>
</dbReference>
<dbReference type="PANTHER" id="PTHR43814">
    <property type="entry name" value="ARGININOSUCCINATE LYASE"/>
    <property type="match status" value="1"/>
</dbReference>
<reference evidence="9" key="1">
    <citation type="submission" date="2021-02" db="EMBL/GenBank/DDBJ databases">
        <authorList>
            <person name="Cremers G."/>
            <person name="Picone N."/>
        </authorList>
    </citation>
    <scope>NUCLEOTIDE SEQUENCE</scope>
    <source>
        <strain evidence="9">PQ17</strain>
    </source>
</reference>
<dbReference type="PRINTS" id="PR00149">
    <property type="entry name" value="FUMRATELYASE"/>
</dbReference>
<comment type="catalytic activity">
    <reaction evidence="1 5">
        <text>2-(N(omega)-L-arginino)succinate = fumarate + L-arginine</text>
        <dbReference type="Rhea" id="RHEA:24020"/>
        <dbReference type="ChEBI" id="CHEBI:29806"/>
        <dbReference type="ChEBI" id="CHEBI:32682"/>
        <dbReference type="ChEBI" id="CHEBI:57472"/>
        <dbReference type="EC" id="4.3.2.1"/>
    </reaction>
</comment>
<dbReference type="InterPro" id="IPR022761">
    <property type="entry name" value="Fumarate_lyase_N"/>
</dbReference>
<dbReference type="CDD" id="cd01359">
    <property type="entry name" value="Argininosuccinate_lyase"/>
    <property type="match status" value="1"/>
</dbReference>
<evidence type="ECO:0000313" key="9">
    <source>
        <dbReference type="EMBL" id="CAF0689468.1"/>
    </source>
</evidence>
<keyword evidence="5" id="KW-0028">Amino-acid biosynthesis</keyword>
<evidence type="ECO:0000256" key="2">
    <source>
        <dbReference type="ARBA" id="ARBA00004941"/>
    </source>
</evidence>
<comment type="subcellular location">
    <subcellularLocation>
        <location evidence="5">Cytoplasm</location>
    </subcellularLocation>
</comment>
<dbReference type="NCBIfam" id="TIGR00838">
    <property type="entry name" value="argH"/>
    <property type="match status" value="1"/>
</dbReference>
<dbReference type="PANTHER" id="PTHR43814:SF1">
    <property type="entry name" value="ARGININOSUCCINATE LYASE"/>
    <property type="match status" value="1"/>
</dbReference>
<evidence type="ECO:0000256" key="5">
    <source>
        <dbReference type="HAMAP-Rule" id="MF_00006"/>
    </source>
</evidence>
<comment type="pathway">
    <text evidence="2 5">Amino-acid biosynthesis; L-arginine biosynthesis; L-arginine from L-ornithine and carbamoyl phosphate: step 3/3.</text>
</comment>
<dbReference type="FunFam" id="1.20.200.10:FF:000015">
    <property type="entry name" value="argininosuccinate lyase isoform X2"/>
    <property type="match status" value="1"/>
</dbReference>
<dbReference type="Gene3D" id="1.10.275.10">
    <property type="entry name" value="Fumarase/aspartase (N-terminal domain)"/>
    <property type="match status" value="1"/>
</dbReference>
<dbReference type="InterPro" id="IPR000362">
    <property type="entry name" value="Fumarate_lyase_fam"/>
</dbReference>
<dbReference type="InterPro" id="IPR024083">
    <property type="entry name" value="Fumarase/histidase_N"/>
</dbReference>
<comment type="similarity">
    <text evidence="5">Belongs to the lyase 1 family. Argininosuccinate lyase subfamily.</text>
</comment>